<feature type="coiled-coil region" evidence="1">
    <location>
        <begin position="286"/>
        <end position="313"/>
    </location>
</feature>
<comment type="caution">
    <text evidence="3">The sequence shown here is derived from an EMBL/GenBank/DDBJ whole genome shotgun (WGS) entry which is preliminary data.</text>
</comment>
<name>A0ABW6ICV7_9CYAN</name>
<dbReference type="Proteomes" id="UP001600165">
    <property type="component" value="Unassembled WGS sequence"/>
</dbReference>
<keyword evidence="1" id="KW-0175">Coiled coil</keyword>
<gene>
    <name evidence="3" type="ORF">ACFVKH_03100</name>
</gene>
<accession>A0ABW6ICV7</accession>
<evidence type="ECO:0000256" key="1">
    <source>
        <dbReference type="SAM" id="Coils"/>
    </source>
</evidence>
<dbReference type="EMBL" id="JBHZOL010000021">
    <property type="protein sequence ID" value="MFE4105249.1"/>
    <property type="molecule type" value="Genomic_DNA"/>
</dbReference>
<evidence type="ECO:0000313" key="4">
    <source>
        <dbReference type="Proteomes" id="UP001600165"/>
    </source>
</evidence>
<keyword evidence="2" id="KW-0472">Membrane</keyword>
<evidence type="ECO:0008006" key="5">
    <source>
        <dbReference type="Google" id="ProtNLM"/>
    </source>
</evidence>
<protein>
    <recommendedName>
        <fullName evidence="5">Mechanosensitive ion channel protein MscS</fullName>
    </recommendedName>
</protein>
<reference evidence="3 4" key="1">
    <citation type="submission" date="2024-10" db="EMBL/GenBank/DDBJ databases">
        <authorList>
            <person name="Ratan Roy A."/>
            <person name="Morales Sandoval P.H."/>
            <person name="De Los Santos Villalobos S."/>
            <person name="Chakraborty S."/>
            <person name="Mukherjee J."/>
        </authorList>
    </citation>
    <scope>NUCLEOTIDE SEQUENCE [LARGE SCALE GENOMIC DNA]</scope>
    <source>
        <strain evidence="3 4">S1</strain>
    </source>
</reference>
<evidence type="ECO:0000256" key="2">
    <source>
        <dbReference type="SAM" id="Phobius"/>
    </source>
</evidence>
<feature type="transmembrane region" description="Helical" evidence="2">
    <location>
        <begin position="20"/>
        <end position="43"/>
    </location>
</feature>
<keyword evidence="4" id="KW-1185">Reference proteome</keyword>
<dbReference type="RefSeq" id="WP_377961471.1">
    <property type="nucleotide sequence ID" value="NZ_JBHZOL010000021.1"/>
</dbReference>
<feature type="transmembrane region" description="Helical" evidence="2">
    <location>
        <begin position="341"/>
        <end position="360"/>
    </location>
</feature>
<keyword evidence="2" id="KW-1133">Transmembrane helix</keyword>
<evidence type="ECO:0000313" key="3">
    <source>
        <dbReference type="EMBL" id="MFE4105249.1"/>
    </source>
</evidence>
<keyword evidence="2" id="KW-0812">Transmembrane</keyword>
<organism evidence="3 4">
    <name type="scientific">Almyronema epifaneia S1</name>
    <dbReference type="NCBI Taxonomy" id="2991925"/>
    <lineage>
        <taxon>Bacteria</taxon>
        <taxon>Bacillati</taxon>
        <taxon>Cyanobacteriota</taxon>
        <taxon>Cyanophyceae</taxon>
        <taxon>Nodosilineales</taxon>
        <taxon>Nodosilineaceae</taxon>
        <taxon>Almyronema</taxon>
        <taxon>Almyronema epifaneia</taxon>
    </lineage>
</organism>
<sequence>MDRDLRQAVFTQARDRFERVGQWLGLAMVILLIFQVLTLQPFISLSRQIAQAQAHSQQLAQIQPSFEQLEAAIEATQPYREQINQAADETAQALIADFASLDQVVQEIRSEAPSAVANPDSAEPAAARLVPVQQPSSTAESAPPTELALTPTLAAEIQQVNEIDALRAVLTPYLRSEIIDPRFAQLNRRLEDIGAEIEGKADDILVQTEAIQRQVKAIPAATPLAQQTTALQTQVETIKDRVATLAVRPPADNDWWRSARGKVGVTQSIANVAVEKLLPTSLETAANQLTQDLNTLLSQQQALQAELAQAIALLEADFSTQQEKLAGLGTPFKWVALDLDFAAARFPLLLAGILSALLAWQSQRLQALAAAICFQPAPRQALWDWYFYQTRGLVTGLSLRSLKQVQQNLLPIGLLVWVAIAAFQVSWLEQVSLAAALLMLLLAWGLLLLAFEQRRRVWQQGLSLSRREEAESPAAPIDEATI</sequence>
<feature type="transmembrane region" description="Helical" evidence="2">
    <location>
        <begin position="433"/>
        <end position="451"/>
    </location>
</feature>
<proteinExistence type="predicted"/>
<feature type="transmembrane region" description="Helical" evidence="2">
    <location>
        <begin position="409"/>
        <end position="427"/>
    </location>
</feature>